<dbReference type="Proteomes" id="UP000320055">
    <property type="component" value="Unassembled WGS sequence"/>
</dbReference>
<keyword evidence="2" id="KW-0012">Acyltransferase</keyword>
<reference evidence="5 6" key="1">
    <citation type="submission" date="2019-01" db="EMBL/GenBank/DDBJ databases">
        <authorList>
            <person name="Brito A."/>
        </authorList>
    </citation>
    <scope>NUCLEOTIDE SEQUENCE [LARGE SCALE GENOMIC DNA]</scope>
    <source>
        <strain evidence="5">1</strain>
    </source>
</reference>
<dbReference type="GO" id="GO:0016747">
    <property type="term" value="F:acyltransferase activity, transferring groups other than amino-acyl groups"/>
    <property type="evidence" value="ECO:0007669"/>
    <property type="project" value="InterPro"/>
</dbReference>
<sequence>MTLSVPQKTPINVRPLQYRDLEAVKALANQCVGQEASERLATVDRDIMQASSWYGLRKFLRILPYSHKKDRRIYVAEGEQQILGLIQVSPFNSTGSTWRVERVLIDETLPQLETAASQKAIGSQLLRYCLENIWEARTWILEVNINDKNHLALYRESGFQPLAQMTYWRLKWEAIKELAQQNPDLPNLLPVSNADAGLLYQLDCASMPPLLRQIFDRHIPDFKSNIFERTISKIRQWLGRTEVVQGYIFEPQRKAAIGYFQLVSCSKSSRPHQAKLTVNPAYTWLYHELLVQMAQIAHKYADTNAINQGTSPLPSLEFVSADYQSEREEYLNKIGAFPVENTLLMSRSVWHKIRETKPLEGLQLSDVLQGLKPAQTPIPSRISWLKLMSDNYSKHPNHDIFTAKPSESTSKVEERSPKSPKPPNNGHRA</sequence>
<dbReference type="RefSeq" id="WP_144867607.1">
    <property type="nucleotide sequence ID" value="NZ_LR213833.1"/>
</dbReference>
<dbReference type="OrthoDB" id="551341at2"/>
<accession>A0A563W3Q6</accession>
<evidence type="ECO:0000256" key="3">
    <source>
        <dbReference type="SAM" id="MobiDB-lite"/>
    </source>
</evidence>
<evidence type="ECO:0000259" key="4">
    <source>
        <dbReference type="PROSITE" id="PS51186"/>
    </source>
</evidence>
<dbReference type="Gene3D" id="3.40.630.30">
    <property type="match status" value="1"/>
</dbReference>
<dbReference type="SUPFAM" id="SSF55729">
    <property type="entry name" value="Acyl-CoA N-acyltransferases (Nat)"/>
    <property type="match status" value="1"/>
</dbReference>
<dbReference type="PANTHER" id="PTHR43800:SF1">
    <property type="entry name" value="PEPTIDYL-LYSINE N-ACETYLTRANSFERASE YJAB"/>
    <property type="match status" value="1"/>
</dbReference>
<evidence type="ECO:0000313" key="6">
    <source>
        <dbReference type="Proteomes" id="UP000320055"/>
    </source>
</evidence>
<keyword evidence="1" id="KW-0808">Transferase</keyword>
<feature type="domain" description="N-acetyltransferase" evidence="4">
    <location>
        <begin position="11"/>
        <end position="179"/>
    </location>
</feature>
<keyword evidence="6" id="KW-1185">Reference proteome</keyword>
<protein>
    <recommendedName>
        <fullName evidence="4">N-acetyltransferase domain-containing protein</fullName>
    </recommendedName>
</protein>
<gene>
    <name evidence="5" type="ORF">H1P_750013</name>
</gene>
<dbReference type="InterPro" id="IPR000182">
    <property type="entry name" value="GNAT_dom"/>
</dbReference>
<dbReference type="EMBL" id="CAACVJ010000682">
    <property type="protein sequence ID" value="VEP18329.1"/>
    <property type="molecule type" value="Genomic_DNA"/>
</dbReference>
<dbReference type="PROSITE" id="PS51186">
    <property type="entry name" value="GNAT"/>
    <property type="match status" value="1"/>
</dbReference>
<dbReference type="InterPro" id="IPR016181">
    <property type="entry name" value="Acyl_CoA_acyltransferase"/>
</dbReference>
<dbReference type="PANTHER" id="PTHR43800">
    <property type="entry name" value="PEPTIDYL-LYSINE N-ACETYLTRANSFERASE YJAB"/>
    <property type="match status" value="1"/>
</dbReference>
<evidence type="ECO:0000313" key="5">
    <source>
        <dbReference type="EMBL" id="VEP18329.1"/>
    </source>
</evidence>
<feature type="region of interest" description="Disordered" evidence="3">
    <location>
        <begin position="396"/>
        <end position="429"/>
    </location>
</feature>
<dbReference type="AlphaFoldDB" id="A0A563W3Q6"/>
<organism evidence="5 6">
    <name type="scientific">Hyella patelloides LEGE 07179</name>
    <dbReference type="NCBI Taxonomy" id="945734"/>
    <lineage>
        <taxon>Bacteria</taxon>
        <taxon>Bacillati</taxon>
        <taxon>Cyanobacteriota</taxon>
        <taxon>Cyanophyceae</taxon>
        <taxon>Pleurocapsales</taxon>
        <taxon>Hyellaceae</taxon>
        <taxon>Hyella</taxon>
    </lineage>
</organism>
<proteinExistence type="predicted"/>
<name>A0A563W3Q6_9CYAN</name>
<evidence type="ECO:0000256" key="1">
    <source>
        <dbReference type="ARBA" id="ARBA00022679"/>
    </source>
</evidence>
<evidence type="ECO:0000256" key="2">
    <source>
        <dbReference type="ARBA" id="ARBA00023315"/>
    </source>
</evidence>
<dbReference type="CDD" id="cd04301">
    <property type="entry name" value="NAT_SF"/>
    <property type="match status" value="1"/>
</dbReference>